<protein>
    <submittedName>
        <fullName evidence="1">Uncharacterized protein</fullName>
    </submittedName>
</protein>
<gene>
    <name evidence="1" type="ORF">NQ176_g4472</name>
</gene>
<proteinExistence type="predicted"/>
<accession>A0ACC1NEI8</accession>
<evidence type="ECO:0000313" key="2">
    <source>
        <dbReference type="Proteomes" id="UP001143910"/>
    </source>
</evidence>
<name>A0ACC1NEI8_9HYPO</name>
<comment type="caution">
    <text evidence="1">The sequence shown here is derived from an EMBL/GenBank/DDBJ whole genome shotgun (WGS) entry which is preliminary data.</text>
</comment>
<keyword evidence="2" id="KW-1185">Reference proteome</keyword>
<dbReference type="Proteomes" id="UP001143910">
    <property type="component" value="Unassembled WGS sequence"/>
</dbReference>
<sequence length="504" mass="53904">MEIQTRIKYGVESRFGHVEDVKAVAVAGRKPGINFIVRFGTEEQIPPALASSGGRIEEQGIKLNFAPMFRSKWAQASVGDLGDQVMPLDSIYRVVKPPPQRRGELPPFVPNQMTGRGGTLPTRVLSGNTDTSRSSSFGTFERQKSDDGGSRAPKQPLLPVHMGGGFQEQHHHVFFCAFRPGAESQHSPFLGAPNYENSEKLRTVPERKPMLKENAREMDASMDASVQSRLPIEEALDDVREQPRALVHEADSGHEGINPKVSLPKNPVTTRAQKVEQKPPKEILDKELSVALVEHETPSLSPVKVNRKLKRHTRNKTAEGLVAPEVVSSAPGSASSKSGALLSPAVLSPIPLPPSVIIAGTAADGAAVPTGPKTNKQGSPALFTADQIKSRKQAWNRIAVPLSPSKSSLGSMTGNLLPARPAALLPEGNAILKEAINVTKELSAVKPIGEVKLGSDAGPVVGSQQACGAMPVPSPKKGGRSAKKSKKSKQNTKEGELVKTEYTC</sequence>
<organism evidence="1 2">
    <name type="scientific">Zarea fungicola</name>
    <dbReference type="NCBI Taxonomy" id="93591"/>
    <lineage>
        <taxon>Eukaryota</taxon>
        <taxon>Fungi</taxon>
        <taxon>Dikarya</taxon>
        <taxon>Ascomycota</taxon>
        <taxon>Pezizomycotina</taxon>
        <taxon>Sordariomycetes</taxon>
        <taxon>Hypocreomycetidae</taxon>
        <taxon>Hypocreales</taxon>
        <taxon>Cordycipitaceae</taxon>
        <taxon>Zarea</taxon>
    </lineage>
</organism>
<evidence type="ECO:0000313" key="1">
    <source>
        <dbReference type="EMBL" id="KAJ2977251.1"/>
    </source>
</evidence>
<dbReference type="EMBL" id="JANJQO010000490">
    <property type="protein sequence ID" value="KAJ2977251.1"/>
    <property type="molecule type" value="Genomic_DNA"/>
</dbReference>
<reference evidence="1" key="1">
    <citation type="submission" date="2022-08" db="EMBL/GenBank/DDBJ databases">
        <title>Genome Sequence of Lecanicillium fungicola.</title>
        <authorList>
            <person name="Buettner E."/>
        </authorList>
    </citation>
    <scope>NUCLEOTIDE SEQUENCE</scope>
    <source>
        <strain evidence="1">Babe33</strain>
    </source>
</reference>